<dbReference type="Proteomes" id="UP000050509">
    <property type="component" value="Unassembled WGS sequence"/>
</dbReference>
<keyword evidence="3" id="KW-1185">Reference proteome</keyword>
<dbReference type="Gene3D" id="3.60.110.10">
    <property type="entry name" value="Carbon-nitrogen hydrolase"/>
    <property type="match status" value="1"/>
</dbReference>
<evidence type="ECO:0000259" key="1">
    <source>
        <dbReference type="PROSITE" id="PS50263"/>
    </source>
</evidence>
<proteinExistence type="predicted"/>
<dbReference type="InterPro" id="IPR036526">
    <property type="entry name" value="C-N_Hydrolase_sf"/>
</dbReference>
<dbReference type="SUPFAM" id="SSF56317">
    <property type="entry name" value="Carbon-nitrogen hydrolase"/>
    <property type="match status" value="1"/>
</dbReference>
<sequence length="117" mass="13249">MRATVCQLRNTPDDFADDWERLAEHVRANKSDVVVLPEMAFAPWFAVARRFDMIVWFTAVAAHDAWMLQLGDLAPATVLGTRPLDAGAERRNQGFVWDAEGGYRAVHEKYYLPDEPG</sequence>
<accession>A0A0P9H1N7</accession>
<name>A0A0P9H1N7_9CHLR</name>
<evidence type="ECO:0000313" key="3">
    <source>
        <dbReference type="Proteomes" id="UP000050509"/>
    </source>
</evidence>
<protein>
    <recommendedName>
        <fullName evidence="1">CN hydrolase domain-containing protein</fullName>
    </recommendedName>
</protein>
<feature type="non-terminal residue" evidence="2">
    <location>
        <position position="117"/>
    </location>
</feature>
<evidence type="ECO:0000313" key="2">
    <source>
        <dbReference type="EMBL" id="KPV47948.1"/>
    </source>
</evidence>
<organism evidence="2 3">
    <name type="scientific">Kouleothrix aurantiaca</name>
    <dbReference type="NCBI Taxonomy" id="186479"/>
    <lineage>
        <taxon>Bacteria</taxon>
        <taxon>Bacillati</taxon>
        <taxon>Chloroflexota</taxon>
        <taxon>Chloroflexia</taxon>
        <taxon>Chloroflexales</taxon>
        <taxon>Roseiflexineae</taxon>
        <taxon>Roseiflexaceae</taxon>
        <taxon>Kouleothrix</taxon>
    </lineage>
</organism>
<dbReference type="AlphaFoldDB" id="A0A0P9H1N7"/>
<dbReference type="InterPro" id="IPR003010">
    <property type="entry name" value="C-N_Hydrolase"/>
</dbReference>
<dbReference type="EMBL" id="LJCR01003084">
    <property type="protein sequence ID" value="KPV47948.1"/>
    <property type="molecule type" value="Genomic_DNA"/>
</dbReference>
<comment type="caution">
    <text evidence="2">The sequence shown here is derived from an EMBL/GenBank/DDBJ whole genome shotgun (WGS) entry which is preliminary data.</text>
</comment>
<dbReference type="PROSITE" id="PS50263">
    <property type="entry name" value="CN_HYDROLASE"/>
    <property type="match status" value="1"/>
</dbReference>
<feature type="domain" description="CN hydrolase" evidence="1">
    <location>
        <begin position="1"/>
        <end position="117"/>
    </location>
</feature>
<gene>
    <name evidence="2" type="ORF">SE17_40720</name>
</gene>
<reference evidence="2 3" key="1">
    <citation type="submission" date="2015-09" db="EMBL/GenBank/DDBJ databases">
        <title>Draft genome sequence of Kouleothrix aurantiaca JCM 19913.</title>
        <authorList>
            <person name="Hemp J."/>
        </authorList>
    </citation>
    <scope>NUCLEOTIDE SEQUENCE [LARGE SCALE GENOMIC DNA]</scope>
    <source>
        <strain evidence="2 3">COM-B</strain>
    </source>
</reference>